<reference evidence="12" key="2">
    <citation type="journal article" date="2021" name="Data Brief">
        <title>Draft genome sequence data of the facultative, thermophilic, xylanolytic bacterium Paenibacillus sp. strain DA-C8.</title>
        <authorList>
            <person name="Chhe C."/>
            <person name="Uke A."/>
            <person name="Baramee S."/>
            <person name="Ungkulpasvich U."/>
            <person name="Tachaapaikoon C."/>
            <person name="Pason P."/>
            <person name="Waeonukul R."/>
            <person name="Ratanakhanokchai K."/>
            <person name="Kosugi A."/>
        </authorList>
    </citation>
    <scope>NUCLEOTIDE SEQUENCE</scope>
    <source>
        <strain evidence="12">DA-C8</strain>
    </source>
</reference>
<evidence type="ECO:0000256" key="5">
    <source>
        <dbReference type="ARBA" id="ARBA00022801"/>
    </source>
</evidence>
<dbReference type="InterPro" id="IPR042047">
    <property type="entry name" value="SleB_dom1"/>
</dbReference>
<dbReference type="FunFam" id="6.20.240.60:FF:000001">
    <property type="entry name" value="Spore cortex-lytic enzyme"/>
    <property type="match status" value="1"/>
</dbReference>
<dbReference type="NCBIfam" id="TIGR02869">
    <property type="entry name" value="spore_SleB"/>
    <property type="match status" value="1"/>
</dbReference>
<evidence type="ECO:0000256" key="1">
    <source>
        <dbReference type="ARBA" id="ARBA00007010"/>
    </source>
</evidence>
<evidence type="ECO:0000256" key="4">
    <source>
        <dbReference type="ARBA" id="ARBA00022729"/>
    </source>
</evidence>
<evidence type="ECO:0000256" key="2">
    <source>
        <dbReference type="ARBA" id="ARBA00018364"/>
    </source>
</evidence>
<sequence>MHNRTRLIVVLISFILCTAGGLNLYDLWRTETTFSKATIKYGSTGSDVRELQGRLKYLGYYHGEVDGIFGYKTLQSVKHFQSAFGMKVDGIAGSKTKLKLWEATKAWRPGQDDAASPPKSAQQGNQSSLNMTASSHLGLSETDLRYMANAVYGEARGEPYEGQVAVAAVILNRLKSSNFPNTIYGVIFEPRAFTAVADGQIWLTPDEKAMKAVRDALNGWDPTGGCVYYFNPDTATSAWIWSRPQVKRIGKHIFCM</sequence>
<dbReference type="InterPro" id="IPR014224">
    <property type="entry name" value="Spore_cortex_SleB"/>
</dbReference>
<keyword evidence="3" id="KW-0309">Germination</keyword>
<evidence type="ECO:0000313" key="12">
    <source>
        <dbReference type="EMBL" id="GFR37665.1"/>
    </source>
</evidence>
<dbReference type="Gene3D" id="1.10.101.10">
    <property type="entry name" value="PGBD-like superfamily/PGBD"/>
    <property type="match status" value="1"/>
</dbReference>
<dbReference type="InterPro" id="IPR011105">
    <property type="entry name" value="Cell_wall_hydrolase_SleB"/>
</dbReference>
<feature type="domain" description="Cell wall hydrolase SleB" evidence="11">
    <location>
        <begin position="157"/>
        <end position="255"/>
    </location>
</feature>
<keyword evidence="5" id="KW-0378">Hydrolase</keyword>
<dbReference type="Pfam" id="PF01471">
    <property type="entry name" value="PG_binding_1"/>
    <property type="match status" value="1"/>
</dbReference>
<dbReference type="GO" id="GO:0009847">
    <property type="term" value="P:spore germination"/>
    <property type="evidence" value="ECO:0007669"/>
    <property type="project" value="UniProtKB-UniRule"/>
</dbReference>
<reference evidence="12" key="1">
    <citation type="submission" date="2020-08" db="EMBL/GenBank/DDBJ databases">
        <authorList>
            <person name="Uke A."/>
            <person name="Chhe C."/>
            <person name="Baramee S."/>
            <person name="Kosugi A."/>
        </authorList>
    </citation>
    <scope>NUCLEOTIDE SEQUENCE</scope>
    <source>
        <strain evidence="12">DA-C8</strain>
    </source>
</reference>
<dbReference type="Gene3D" id="1.10.10.2520">
    <property type="entry name" value="Cell wall hydrolase SleB, domain 1"/>
    <property type="match status" value="1"/>
</dbReference>
<dbReference type="InterPro" id="IPR036366">
    <property type="entry name" value="PGBDSf"/>
</dbReference>
<evidence type="ECO:0000256" key="7">
    <source>
        <dbReference type="ARBA" id="ARBA00023316"/>
    </source>
</evidence>
<dbReference type="Pfam" id="PF07486">
    <property type="entry name" value="Hydrolase_2"/>
    <property type="match status" value="1"/>
</dbReference>
<evidence type="ECO:0000259" key="11">
    <source>
        <dbReference type="Pfam" id="PF07486"/>
    </source>
</evidence>
<keyword evidence="4" id="KW-0732">Signal</keyword>
<evidence type="ECO:0000259" key="10">
    <source>
        <dbReference type="Pfam" id="PF01471"/>
    </source>
</evidence>
<dbReference type="InterPro" id="IPR002477">
    <property type="entry name" value="Peptidoglycan-bd-like"/>
</dbReference>
<comment type="similarity">
    <text evidence="1">Belongs to the SleB family.</text>
</comment>
<keyword evidence="7" id="KW-0961">Cell wall biogenesis/degradation</keyword>
<dbReference type="Proteomes" id="UP000654993">
    <property type="component" value="Unassembled WGS sequence"/>
</dbReference>
<evidence type="ECO:0000313" key="13">
    <source>
        <dbReference type="Proteomes" id="UP000654993"/>
    </source>
</evidence>
<dbReference type="EMBL" id="BMAQ01000006">
    <property type="protein sequence ID" value="GFR37665.1"/>
    <property type="molecule type" value="Genomic_DNA"/>
</dbReference>
<name>A0A916QBP4_9BACL</name>
<accession>A0A916QBP4</accession>
<evidence type="ECO:0000256" key="6">
    <source>
        <dbReference type="ARBA" id="ARBA00022969"/>
    </source>
</evidence>
<gene>
    <name evidence="12" type="primary">sleB_1</name>
    <name evidence="12" type="ORF">PRECH8_09610</name>
</gene>
<dbReference type="AlphaFoldDB" id="A0A916QBP4"/>
<organism evidence="12 13">
    <name type="scientific">Insulibacter thermoxylanivorax</name>
    <dbReference type="NCBI Taxonomy" id="2749268"/>
    <lineage>
        <taxon>Bacteria</taxon>
        <taxon>Bacillati</taxon>
        <taxon>Bacillota</taxon>
        <taxon>Bacilli</taxon>
        <taxon>Bacillales</taxon>
        <taxon>Paenibacillaceae</taxon>
        <taxon>Insulibacter</taxon>
    </lineage>
</organism>
<feature type="domain" description="Peptidoglycan binding-like" evidence="10">
    <location>
        <begin position="44"/>
        <end position="97"/>
    </location>
</feature>
<dbReference type="GO" id="GO:0030435">
    <property type="term" value="P:sporulation resulting in formation of a cellular spore"/>
    <property type="evidence" value="ECO:0007669"/>
    <property type="project" value="UniProtKB-KW"/>
</dbReference>
<evidence type="ECO:0000256" key="3">
    <source>
        <dbReference type="ARBA" id="ARBA00022544"/>
    </source>
</evidence>
<keyword evidence="6" id="KW-0749">Sporulation</keyword>
<evidence type="ECO:0000256" key="8">
    <source>
        <dbReference type="NCBIfam" id="TIGR02869"/>
    </source>
</evidence>
<keyword evidence="13" id="KW-1185">Reference proteome</keyword>
<dbReference type="GO" id="GO:0016787">
    <property type="term" value="F:hydrolase activity"/>
    <property type="evidence" value="ECO:0007669"/>
    <property type="project" value="UniProtKB-KW"/>
</dbReference>
<dbReference type="Gene3D" id="6.20.240.60">
    <property type="match status" value="1"/>
</dbReference>
<protein>
    <recommendedName>
        <fullName evidence="2 8">Spore cortex-lytic enzyme</fullName>
    </recommendedName>
</protein>
<dbReference type="GO" id="GO:0071555">
    <property type="term" value="P:cell wall organization"/>
    <property type="evidence" value="ECO:0007669"/>
    <property type="project" value="UniProtKB-KW"/>
</dbReference>
<feature type="compositionally biased region" description="Polar residues" evidence="9">
    <location>
        <begin position="119"/>
        <end position="131"/>
    </location>
</feature>
<dbReference type="InterPro" id="IPR036365">
    <property type="entry name" value="PGBD-like_sf"/>
</dbReference>
<proteinExistence type="inferred from homology"/>
<dbReference type="SUPFAM" id="SSF47090">
    <property type="entry name" value="PGBD-like"/>
    <property type="match status" value="1"/>
</dbReference>
<comment type="caution">
    <text evidence="12">The sequence shown here is derived from an EMBL/GenBank/DDBJ whole genome shotgun (WGS) entry which is preliminary data.</text>
</comment>
<evidence type="ECO:0000256" key="9">
    <source>
        <dbReference type="SAM" id="MobiDB-lite"/>
    </source>
</evidence>
<feature type="region of interest" description="Disordered" evidence="9">
    <location>
        <begin position="108"/>
        <end position="131"/>
    </location>
</feature>
<dbReference type="FunFam" id="1.10.10.2520:FF:000001">
    <property type="entry name" value="Spore cortex-lytic enzyme"/>
    <property type="match status" value="1"/>
</dbReference>
<dbReference type="RefSeq" id="WP_200965946.1">
    <property type="nucleotide sequence ID" value="NZ_BMAQ01000006.1"/>
</dbReference>